<gene>
    <name evidence="2" type="ORF">PoB_003390800</name>
</gene>
<accession>A0AAV4AJG0</accession>
<dbReference type="GO" id="GO:0001522">
    <property type="term" value="P:pseudouridine synthesis"/>
    <property type="evidence" value="ECO:0007669"/>
    <property type="project" value="InterPro"/>
</dbReference>
<reference evidence="2 3" key="1">
    <citation type="journal article" date="2021" name="Elife">
        <title>Chloroplast acquisition without the gene transfer in kleptoplastic sea slugs, Plakobranchus ocellatus.</title>
        <authorList>
            <person name="Maeda T."/>
            <person name="Takahashi S."/>
            <person name="Yoshida T."/>
            <person name="Shimamura S."/>
            <person name="Takaki Y."/>
            <person name="Nagai Y."/>
            <person name="Toyoda A."/>
            <person name="Suzuki Y."/>
            <person name="Arimoto A."/>
            <person name="Ishii H."/>
            <person name="Satoh N."/>
            <person name="Nishiyama T."/>
            <person name="Hasebe M."/>
            <person name="Maruyama T."/>
            <person name="Minagawa J."/>
            <person name="Obokata J."/>
            <person name="Shigenobu S."/>
        </authorList>
    </citation>
    <scope>NUCLEOTIDE SEQUENCE [LARGE SCALE GENOMIC DNA]</scope>
</reference>
<dbReference type="EMBL" id="BLXT01003865">
    <property type="protein sequence ID" value="GFO07403.1"/>
    <property type="molecule type" value="Genomic_DNA"/>
</dbReference>
<protein>
    <submittedName>
        <fullName evidence="2">RNA pseudouridylate synthase domain-containing</fullName>
    </submittedName>
</protein>
<evidence type="ECO:0000256" key="1">
    <source>
        <dbReference type="SAM" id="MobiDB-lite"/>
    </source>
</evidence>
<comment type="caution">
    <text evidence="2">The sequence shown here is derived from an EMBL/GenBank/DDBJ whole genome shotgun (WGS) entry which is preliminary data.</text>
</comment>
<evidence type="ECO:0000313" key="2">
    <source>
        <dbReference type="EMBL" id="GFO07403.1"/>
    </source>
</evidence>
<name>A0AAV4AJG0_9GAST</name>
<sequence length="380" mass="42134">MKCSYRTLLNAFQRCLGHALILDRRLEHKTTLLYGSKKKLSSNCFENKAQSRTRSGTSSKSATSKVSSISNRPENYFDLDHKGSTSAQFIEAAYKSIVHSDDDIIALNKPVGVSVHGSRSPSQAGSSAVIDSLSELSRRLQTPDLEIGLSLKSFYSGLILICKGSKSKGKLDLALKFAASQKLQVLSYLVISVGIPTCPLGTDLSTYIRREFLHNREMSVIQEQNNNTARKSGSMMLASFRVQTLSTNEDLGVSLVEVSINKDKWESVETILSHWLSPVLGDNIYSSRAQYLMGVPFRTSAHTVPPTQQRLPARLQAALEDYDPGLTETSRSMPLCMHRHKISLSRFPRKDSVPLILTAPLPLHFVSLLKHLGLNTKYVH</sequence>
<feature type="region of interest" description="Disordered" evidence="1">
    <location>
        <begin position="45"/>
        <end position="67"/>
    </location>
</feature>
<dbReference type="InterPro" id="IPR020103">
    <property type="entry name" value="PsdUridine_synth_cat_dom_sf"/>
</dbReference>
<dbReference type="Proteomes" id="UP000735302">
    <property type="component" value="Unassembled WGS sequence"/>
</dbReference>
<feature type="compositionally biased region" description="Low complexity" evidence="1">
    <location>
        <begin position="52"/>
        <end position="67"/>
    </location>
</feature>
<dbReference type="AlphaFoldDB" id="A0AAV4AJG0"/>
<dbReference type="Gene3D" id="3.30.2350.10">
    <property type="entry name" value="Pseudouridine synthase"/>
    <property type="match status" value="1"/>
</dbReference>
<organism evidence="2 3">
    <name type="scientific">Plakobranchus ocellatus</name>
    <dbReference type="NCBI Taxonomy" id="259542"/>
    <lineage>
        <taxon>Eukaryota</taxon>
        <taxon>Metazoa</taxon>
        <taxon>Spiralia</taxon>
        <taxon>Lophotrochozoa</taxon>
        <taxon>Mollusca</taxon>
        <taxon>Gastropoda</taxon>
        <taxon>Heterobranchia</taxon>
        <taxon>Euthyneura</taxon>
        <taxon>Panpulmonata</taxon>
        <taxon>Sacoglossa</taxon>
        <taxon>Placobranchoidea</taxon>
        <taxon>Plakobranchidae</taxon>
        <taxon>Plakobranchus</taxon>
    </lineage>
</organism>
<evidence type="ECO:0000313" key="3">
    <source>
        <dbReference type="Proteomes" id="UP000735302"/>
    </source>
</evidence>
<dbReference type="GO" id="GO:0003723">
    <property type="term" value="F:RNA binding"/>
    <property type="evidence" value="ECO:0007669"/>
    <property type="project" value="InterPro"/>
</dbReference>
<dbReference type="SUPFAM" id="SSF55120">
    <property type="entry name" value="Pseudouridine synthase"/>
    <property type="match status" value="1"/>
</dbReference>
<dbReference type="GO" id="GO:0009982">
    <property type="term" value="F:pseudouridine synthase activity"/>
    <property type="evidence" value="ECO:0007669"/>
    <property type="project" value="InterPro"/>
</dbReference>
<proteinExistence type="predicted"/>
<keyword evidence="3" id="KW-1185">Reference proteome</keyword>